<dbReference type="RefSeq" id="WP_015424600.1">
    <property type="nucleotide sequence ID" value="NC_020449.1"/>
</dbReference>
<dbReference type="EMBL" id="CU466930">
    <property type="protein sequence ID" value="CAO80742.1"/>
    <property type="molecule type" value="Genomic_DNA"/>
</dbReference>
<keyword evidence="1" id="KW-0812">Transmembrane</keyword>
<dbReference type="Pfam" id="PF14102">
    <property type="entry name" value="Caps_synth_CapC"/>
    <property type="match status" value="1"/>
</dbReference>
<dbReference type="GO" id="GO:0045227">
    <property type="term" value="P:capsule polysaccharide biosynthetic process"/>
    <property type="evidence" value="ECO:0007669"/>
    <property type="project" value="InterPro"/>
</dbReference>
<dbReference type="Proteomes" id="UP000002019">
    <property type="component" value="Chromosome"/>
</dbReference>
<sequence length="151" mass="16572">MIDTIVQAAVGMGVIISLMFSELLGASAGGIVVPGYIALYLDRPLQILGTLVISLLTWAIIRIIGNFTLLFGKRRMVLSILIGFILGWLSRILVVQDITIHQLQMQSIGYIIPGLIANWFERQGFWKTVSSMGIAAIVVRLALMVIFNGEL</sequence>
<gene>
    <name evidence="2" type="ordered locus">CLOAM0865</name>
</gene>
<reference evidence="2 3" key="1">
    <citation type="journal article" date="2008" name="J. Bacteriol.">
        <title>'Candidatus Cloacamonas acidaminovorans': genome sequence reconstruction provides a first glimpse of a new bacterial division.</title>
        <authorList>
            <person name="Pelletier E."/>
            <person name="Kreimeyer A."/>
            <person name="Bocs S."/>
            <person name="Rouy Z."/>
            <person name="Gyapay G."/>
            <person name="Chouari R."/>
            <person name="Riviere D."/>
            <person name="Ganesan A."/>
            <person name="Daegelen P."/>
            <person name="Sghir A."/>
            <person name="Cohen G.N."/>
            <person name="Medigue C."/>
            <person name="Weissenbach J."/>
            <person name="Le Paslier D."/>
        </authorList>
    </citation>
    <scope>NUCLEOTIDE SEQUENCE [LARGE SCALE GENOMIC DNA]</scope>
    <source>
        <strain evidence="3">Evry</strain>
    </source>
</reference>
<keyword evidence="1" id="KW-0472">Membrane</keyword>
<feature type="transmembrane region" description="Helical" evidence="1">
    <location>
        <begin position="12"/>
        <end position="39"/>
    </location>
</feature>
<feature type="transmembrane region" description="Helical" evidence="1">
    <location>
        <begin position="76"/>
        <end position="94"/>
    </location>
</feature>
<dbReference type="eggNOG" id="ENOG50334DW">
    <property type="taxonomic scope" value="Bacteria"/>
</dbReference>
<keyword evidence="1" id="KW-1133">Transmembrane helix</keyword>
<organism evidence="2 3">
    <name type="scientific">Cloacimonas acidaminovorans (strain Evry)</name>
    <dbReference type="NCBI Taxonomy" id="459349"/>
    <lineage>
        <taxon>Bacteria</taxon>
        <taxon>Pseudomonadati</taxon>
        <taxon>Candidatus Cloacimonadota</taxon>
        <taxon>Candidatus Cloacimonadia</taxon>
        <taxon>Candidatus Cloacimonadales</taxon>
        <taxon>Candidatus Cloacimonadaceae</taxon>
        <taxon>Candidatus Cloacimonas</taxon>
    </lineage>
</organism>
<dbReference type="PRINTS" id="PR01759">
    <property type="entry name" value="CAPSULEPROTC"/>
</dbReference>
<dbReference type="AlphaFoldDB" id="B0VHC7"/>
<name>B0VHC7_CLOAI</name>
<evidence type="ECO:0000256" key="1">
    <source>
        <dbReference type="SAM" id="Phobius"/>
    </source>
</evidence>
<feature type="transmembrane region" description="Helical" evidence="1">
    <location>
        <begin position="132"/>
        <end position="149"/>
    </location>
</feature>
<feature type="transmembrane region" description="Helical" evidence="1">
    <location>
        <begin position="45"/>
        <end position="64"/>
    </location>
</feature>
<protein>
    <submittedName>
        <fullName evidence="2">Capsule biosynthesis protein CapC</fullName>
    </submittedName>
</protein>
<evidence type="ECO:0000313" key="2">
    <source>
        <dbReference type="EMBL" id="CAO80742.1"/>
    </source>
</evidence>
<dbReference type="STRING" id="459349.CLOAM0865"/>
<accession>B0VHC7</accession>
<dbReference type="InterPro" id="IPR008338">
    <property type="entry name" value="Capsule_biosynth_CapC"/>
</dbReference>
<evidence type="ECO:0000313" key="3">
    <source>
        <dbReference type="Proteomes" id="UP000002019"/>
    </source>
</evidence>
<dbReference type="KEGG" id="caci:CLOAM0865"/>
<dbReference type="GO" id="GO:0016020">
    <property type="term" value="C:membrane"/>
    <property type="evidence" value="ECO:0007669"/>
    <property type="project" value="InterPro"/>
</dbReference>
<dbReference type="NCBIfam" id="TIGR04011">
    <property type="entry name" value="poly_gGlu_PgsC"/>
    <property type="match status" value="1"/>
</dbReference>
<proteinExistence type="predicted"/>
<keyword evidence="3" id="KW-1185">Reference proteome</keyword>
<dbReference type="HOGENOM" id="CLU_143404_0_0_0"/>
<feature type="transmembrane region" description="Helical" evidence="1">
    <location>
        <begin position="100"/>
        <end position="120"/>
    </location>
</feature>